<sequence length="341" mass="37192">MPSRLPPLNPLRAFEATARRGSVSEAARELNVTHGAVSHQLRALESSLDVQLFERKAQRLKLTAQGARLLPSVSSAFEEIATAMAEIRRPSTRGDLSVSCTPALLSFWLLPRIREFNEQFPDVRLTLTSSNDPQNVHSPEHDVCILYGDGNLTDCWVRLWSNLELFPVVSPTLLNSRPLRTPRDLEQHVMLHIADHREWHAWLCALDAPDLAGRCTHHFLSDARLGLEAAVLGHGVALGDTMTASGLLSRGVLVRPFDRSVPAVDSFYVACRSEARAAPIVKVFIDWLYAARDGSNALAEPQSGTRRSGRRRSSGNVPSGAGHDDAAAATGAGAPRDGTDH</sequence>
<dbReference type="SUPFAM" id="SSF53850">
    <property type="entry name" value="Periplasmic binding protein-like II"/>
    <property type="match status" value="1"/>
</dbReference>
<dbReference type="GO" id="GO:0043565">
    <property type="term" value="F:sequence-specific DNA binding"/>
    <property type="evidence" value="ECO:0007669"/>
    <property type="project" value="TreeGrafter"/>
</dbReference>
<evidence type="ECO:0000259" key="6">
    <source>
        <dbReference type="PROSITE" id="PS50931"/>
    </source>
</evidence>
<dbReference type="Gene3D" id="3.40.190.10">
    <property type="entry name" value="Periplasmic binding protein-like II"/>
    <property type="match status" value="2"/>
</dbReference>
<dbReference type="Gene3D" id="1.10.10.10">
    <property type="entry name" value="Winged helix-like DNA-binding domain superfamily/Winged helix DNA-binding domain"/>
    <property type="match status" value="1"/>
</dbReference>
<dbReference type="PANTHER" id="PTHR30537">
    <property type="entry name" value="HTH-TYPE TRANSCRIPTIONAL REGULATOR"/>
    <property type="match status" value="1"/>
</dbReference>
<comment type="similarity">
    <text evidence="1">Belongs to the LysR transcriptional regulatory family.</text>
</comment>
<dbReference type="InterPro" id="IPR036388">
    <property type="entry name" value="WH-like_DNA-bd_sf"/>
</dbReference>
<reference evidence="7" key="1">
    <citation type="submission" date="2019-06" db="EMBL/GenBank/DDBJ databases">
        <authorList>
            <person name="Murdoch R.W."/>
            <person name="Fathepure B."/>
        </authorList>
    </citation>
    <scope>NUCLEOTIDE SEQUENCE</scope>
</reference>
<dbReference type="Pfam" id="PF00126">
    <property type="entry name" value="HTH_1"/>
    <property type="match status" value="1"/>
</dbReference>
<dbReference type="Pfam" id="PF03466">
    <property type="entry name" value="LysR_substrate"/>
    <property type="match status" value="1"/>
</dbReference>
<evidence type="ECO:0000256" key="1">
    <source>
        <dbReference type="ARBA" id="ARBA00009437"/>
    </source>
</evidence>
<feature type="region of interest" description="Disordered" evidence="5">
    <location>
        <begin position="298"/>
        <end position="341"/>
    </location>
</feature>
<dbReference type="InterPro" id="IPR000847">
    <property type="entry name" value="LysR_HTH_N"/>
</dbReference>
<feature type="compositionally biased region" description="Low complexity" evidence="5">
    <location>
        <begin position="327"/>
        <end position="341"/>
    </location>
</feature>
<dbReference type="SUPFAM" id="SSF46785">
    <property type="entry name" value="Winged helix' DNA-binding domain"/>
    <property type="match status" value="1"/>
</dbReference>
<dbReference type="InterPro" id="IPR058163">
    <property type="entry name" value="LysR-type_TF_proteobact-type"/>
</dbReference>
<organism evidence="7">
    <name type="scientific">uncultured organism</name>
    <dbReference type="NCBI Taxonomy" id="155900"/>
    <lineage>
        <taxon>unclassified sequences</taxon>
        <taxon>environmental samples</taxon>
    </lineage>
</organism>
<dbReference type="InterPro" id="IPR036390">
    <property type="entry name" value="WH_DNA-bd_sf"/>
</dbReference>
<dbReference type="AlphaFoldDB" id="A0A5B8RHC6"/>
<accession>A0A5B8RHC6</accession>
<evidence type="ECO:0000256" key="3">
    <source>
        <dbReference type="ARBA" id="ARBA00023125"/>
    </source>
</evidence>
<dbReference type="PROSITE" id="PS50931">
    <property type="entry name" value="HTH_LYSR"/>
    <property type="match status" value="1"/>
</dbReference>
<dbReference type="GO" id="GO:0006351">
    <property type="term" value="P:DNA-templated transcription"/>
    <property type="evidence" value="ECO:0007669"/>
    <property type="project" value="TreeGrafter"/>
</dbReference>
<feature type="domain" description="HTH lysR-type" evidence="6">
    <location>
        <begin position="6"/>
        <end position="63"/>
    </location>
</feature>
<keyword evidence="4" id="KW-0804">Transcription</keyword>
<keyword evidence="2" id="KW-0805">Transcription regulation</keyword>
<dbReference type="GO" id="GO:0003700">
    <property type="term" value="F:DNA-binding transcription factor activity"/>
    <property type="evidence" value="ECO:0007669"/>
    <property type="project" value="InterPro"/>
</dbReference>
<dbReference type="FunFam" id="1.10.10.10:FF:000001">
    <property type="entry name" value="LysR family transcriptional regulator"/>
    <property type="match status" value="1"/>
</dbReference>
<dbReference type="PANTHER" id="PTHR30537:SF74">
    <property type="entry name" value="HTH-TYPE TRANSCRIPTIONAL REGULATOR TRPI"/>
    <property type="match status" value="1"/>
</dbReference>
<evidence type="ECO:0000313" key="7">
    <source>
        <dbReference type="EMBL" id="QEA06962.1"/>
    </source>
</evidence>
<evidence type="ECO:0000256" key="5">
    <source>
        <dbReference type="SAM" id="MobiDB-lite"/>
    </source>
</evidence>
<proteinExistence type="inferred from homology"/>
<dbReference type="InterPro" id="IPR005119">
    <property type="entry name" value="LysR_subst-bd"/>
</dbReference>
<protein>
    <submittedName>
        <fullName evidence="7">Glycine cleavage system transcriptional activator</fullName>
    </submittedName>
</protein>
<gene>
    <name evidence="7" type="primary">gcvA_6</name>
    <name evidence="7" type="ORF">KBTEX_03305</name>
</gene>
<evidence type="ECO:0000256" key="4">
    <source>
        <dbReference type="ARBA" id="ARBA00023163"/>
    </source>
</evidence>
<dbReference type="EMBL" id="MN079188">
    <property type="protein sequence ID" value="QEA06962.1"/>
    <property type="molecule type" value="Genomic_DNA"/>
</dbReference>
<dbReference type="CDD" id="cd08432">
    <property type="entry name" value="PBP2_GcdR_TrpI_HvrB_AmpR_like"/>
    <property type="match status" value="1"/>
</dbReference>
<keyword evidence="3" id="KW-0238">DNA-binding</keyword>
<dbReference type="PRINTS" id="PR00039">
    <property type="entry name" value="HTHLYSR"/>
</dbReference>
<name>A0A5B8RHC6_9ZZZZ</name>
<evidence type="ECO:0000256" key="2">
    <source>
        <dbReference type="ARBA" id="ARBA00023015"/>
    </source>
</evidence>